<dbReference type="PANTHER" id="PTHR12358">
    <property type="entry name" value="SPHINGOSINE KINASE"/>
    <property type="match status" value="1"/>
</dbReference>
<comment type="caution">
    <text evidence="2">The sequence shown here is derived from an EMBL/GenBank/DDBJ whole genome shotgun (WGS) entry which is preliminary data.</text>
</comment>
<feature type="domain" description="DAGKc" evidence="1">
    <location>
        <begin position="100"/>
        <end position="250"/>
    </location>
</feature>
<organism evidence="2 3">
    <name type="scientific">Dreissena polymorpha</name>
    <name type="common">Zebra mussel</name>
    <name type="synonym">Mytilus polymorpha</name>
    <dbReference type="NCBI Taxonomy" id="45954"/>
    <lineage>
        <taxon>Eukaryota</taxon>
        <taxon>Metazoa</taxon>
        <taxon>Spiralia</taxon>
        <taxon>Lophotrochozoa</taxon>
        <taxon>Mollusca</taxon>
        <taxon>Bivalvia</taxon>
        <taxon>Autobranchia</taxon>
        <taxon>Heteroconchia</taxon>
        <taxon>Euheterodonta</taxon>
        <taxon>Imparidentia</taxon>
        <taxon>Neoheterodontei</taxon>
        <taxon>Myida</taxon>
        <taxon>Dreissenoidea</taxon>
        <taxon>Dreissenidae</taxon>
        <taxon>Dreissena</taxon>
    </lineage>
</organism>
<reference evidence="2" key="1">
    <citation type="journal article" date="2019" name="bioRxiv">
        <title>The Genome of the Zebra Mussel, Dreissena polymorpha: A Resource for Invasive Species Research.</title>
        <authorList>
            <person name="McCartney M.A."/>
            <person name="Auch B."/>
            <person name="Kono T."/>
            <person name="Mallez S."/>
            <person name="Zhang Y."/>
            <person name="Obille A."/>
            <person name="Becker A."/>
            <person name="Abrahante J.E."/>
            <person name="Garbe J."/>
            <person name="Badalamenti J.P."/>
            <person name="Herman A."/>
            <person name="Mangelson H."/>
            <person name="Liachko I."/>
            <person name="Sullivan S."/>
            <person name="Sone E.D."/>
            <person name="Koren S."/>
            <person name="Silverstein K.A.T."/>
            <person name="Beckman K.B."/>
            <person name="Gohl D.M."/>
        </authorList>
    </citation>
    <scope>NUCLEOTIDE SEQUENCE</scope>
    <source>
        <strain evidence="2">Duluth1</strain>
        <tissue evidence="2">Whole animal</tissue>
    </source>
</reference>
<dbReference type="Gene3D" id="2.60.200.40">
    <property type="match status" value="1"/>
</dbReference>
<dbReference type="InterPro" id="IPR001206">
    <property type="entry name" value="Diacylglycerol_kinase_cat_dom"/>
</dbReference>
<dbReference type="OrthoDB" id="530923at2759"/>
<accession>A0A9D3Y8L3</accession>
<keyword evidence="3" id="KW-1185">Reference proteome</keyword>
<dbReference type="Gene3D" id="3.40.50.10330">
    <property type="entry name" value="Probable inorganic polyphosphate/atp-NAD kinase, domain 1"/>
    <property type="match status" value="1"/>
</dbReference>
<dbReference type="InterPro" id="IPR050187">
    <property type="entry name" value="Lipid_Phosphate_FormReg"/>
</dbReference>
<dbReference type="Proteomes" id="UP000828390">
    <property type="component" value="Unassembled WGS sequence"/>
</dbReference>
<dbReference type="InterPro" id="IPR016064">
    <property type="entry name" value="NAD/diacylglycerol_kinase_sf"/>
</dbReference>
<dbReference type="InterPro" id="IPR017438">
    <property type="entry name" value="ATP-NAD_kinase_N"/>
</dbReference>
<evidence type="ECO:0000313" key="3">
    <source>
        <dbReference type="Proteomes" id="UP000828390"/>
    </source>
</evidence>
<evidence type="ECO:0000313" key="2">
    <source>
        <dbReference type="EMBL" id="KAH3695585.1"/>
    </source>
</evidence>
<proteinExistence type="predicted"/>
<dbReference type="EMBL" id="JAIWYP010000016">
    <property type="protein sequence ID" value="KAH3695585.1"/>
    <property type="molecule type" value="Genomic_DNA"/>
</dbReference>
<name>A0A9D3Y8L3_DREPO</name>
<dbReference type="SUPFAM" id="SSF111331">
    <property type="entry name" value="NAD kinase/diacylglycerol kinase-like"/>
    <property type="match status" value="1"/>
</dbReference>
<dbReference type="GO" id="GO:0001729">
    <property type="term" value="F:ceramide kinase activity"/>
    <property type="evidence" value="ECO:0007669"/>
    <property type="project" value="TreeGrafter"/>
</dbReference>
<dbReference type="GO" id="GO:0016020">
    <property type="term" value="C:membrane"/>
    <property type="evidence" value="ECO:0007669"/>
    <property type="project" value="GOC"/>
</dbReference>
<dbReference type="Pfam" id="PF00781">
    <property type="entry name" value="DAGK_cat"/>
    <property type="match status" value="1"/>
</dbReference>
<dbReference type="AlphaFoldDB" id="A0A9D3Y8L3"/>
<dbReference type="PROSITE" id="PS50146">
    <property type="entry name" value="DAGK"/>
    <property type="match status" value="1"/>
</dbReference>
<dbReference type="PANTHER" id="PTHR12358:SF111">
    <property type="entry name" value="CERAMIDE KINASE, ISOFORM A"/>
    <property type="match status" value="1"/>
</dbReference>
<gene>
    <name evidence="2" type="ORF">DPMN_083045</name>
</gene>
<dbReference type="SMART" id="SM00046">
    <property type="entry name" value="DAGKc"/>
    <property type="match status" value="1"/>
</dbReference>
<evidence type="ECO:0000259" key="1">
    <source>
        <dbReference type="PROSITE" id="PS50146"/>
    </source>
</evidence>
<reference evidence="2" key="2">
    <citation type="submission" date="2020-11" db="EMBL/GenBank/DDBJ databases">
        <authorList>
            <person name="McCartney M.A."/>
            <person name="Auch B."/>
            <person name="Kono T."/>
            <person name="Mallez S."/>
            <person name="Becker A."/>
            <person name="Gohl D.M."/>
            <person name="Silverstein K.A.T."/>
            <person name="Koren S."/>
            <person name="Bechman K.B."/>
            <person name="Herman A."/>
            <person name="Abrahante J.E."/>
            <person name="Garbe J."/>
        </authorList>
    </citation>
    <scope>NUCLEOTIDE SEQUENCE</scope>
    <source>
        <strain evidence="2">Duluth1</strain>
        <tissue evidence="2">Whole animal</tissue>
    </source>
</reference>
<sequence>MSEANINSKKYVVRMLSEKMVLEPFTKINFSEQKFYKREIMYKNVVSVKISCESCQCVRVSHVVSRTNKRLRTEHCDIRAAESTCRDIEERISSFIANLTRPKRLLVFVNPLSGHKKSVKIYRAKVLPLFNLAGIHTQTIETSRCGEPIDLLSTFDLRLIHGIVSIGGDGMFSDCVNGLLSRLQTDSGVDKNDPDADITTSNIPVGIIPTGSGNYLVNYIHGTKDVETATLKIILGDHHMSNVVSLHQEQKLSRYASLLMGFGLVGRMMHDCEKFRWLGPSRYNVVPVATLTQRKLVDVHVEYVPAEEKKSNHSLIPLKYSRQVSLPASHPTKNRKLLPRLNSVPVEPPAFNKADWRKLDCSVYGVDTYVVTQREKGGSLVPRFADGALTLWLTERCSLPEHVEQLSRLQHAKAGYLDFDFIRQVRTTRYRVKLKDASSKNSEGGRHQKKKYYINVDGEAIELLTHEFEVKLHHCAMPIYGKIDS</sequence>
<protein>
    <recommendedName>
        <fullName evidence="1">DAGKc domain-containing protein</fullName>
    </recommendedName>
</protein>
<dbReference type="GO" id="GO:0006672">
    <property type="term" value="P:ceramide metabolic process"/>
    <property type="evidence" value="ECO:0007669"/>
    <property type="project" value="TreeGrafter"/>
</dbReference>